<name>A0A8S3SAQ6_MYTED</name>
<proteinExistence type="predicted"/>
<sequence length="368" mass="43411">MPRFDYHAIVSNQLTNYRKMGDVEEPHIDVGSSGRNYSPNIFKTSLQPQNFSCASNCLPSGQRFQPKTGFNQDSTQCKDKQCQSQGQQLQHVHLKQFRWPLWDLLLLVLVQSPPQSVSTNLALGKVWVACRQKKTEGEKQKKKVKDTSLSQNCEGWQEDKDLEEKKQTCQSKTIIEKSENTSKTNNKRKHKSGLWLMIFSRYSQLGSTKQIDSEAAESKASTFEEKVELTKQEINFIKMKMIQLYILTDVVYYLLKDYRPNLLPRIKCDITYLYKEYRRLNRYVPSNSWGRLWNEIQNTGIGDDIESIRYIRNELDHSVAFHLSNNQFKYFCKIIRPILRRFDHHIRPSELYTDRLDKFLGQTFWMRH</sequence>
<protein>
    <recommendedName>
        <fullName evidence="3">DZIP3-like HEPN domain-containing protein</fullName>
    </recommendedName>
</protein>
<accession>A0A8S3SAQ6</accession>
<keyword evidence="2" id="KW-1185">Reference proteome</keyword>
<dbReference type="EMBL" id="CAJPWZ010001481">
    <property type="protein sequence ID" value="CAG2216370.1"/>
    <property type="molecule type" value="Genomic_DNA"/>
</dbReference>
<reference evidence="1" key="1">
    <citation type="submission" date="2021-03" db="EMBL/GenBank/DDBJ databases">
        <authorList>
            <person name="Bekaert M."/>
        </authorList>
    </citation>
    <scope>NUCLEOTIDE SEQUENCE</scope>
</reference>
<evidence type="ECO:0000313" key="1">
    <source>
        <dbReference type="EMBL" id="CAG2216370.1"/>
    </source>
</evidence>
<organism evidence="1 2">
    <name type="scientific">Mytilus edulis</name>
    <name type="common">Blue mussel</name>
    <dbReference type="NCBI Taxonomy" id="6550"/>
    <lineage>
        <taxon>Eukaryota</taxon>
        <taxon>Metazoa</taxon>
        <taxon>Spiralia</taxon>
        <taxon>Lophotrochozoa</taxon>
        <taxon>Mollusca</taxon>
        <taxon>Bivalvia</taxon>
        <taxon>Autobranchia</taxon>
        <taxon>Pteriomorphia</taxon>
        <taxon>Mytilida</taxon>
        <taxon>Mytiloidea</taxon>
        <taxon>Mytilidae</taxon>
        <taxon>Mytilinae</taxon>
        <taxon>Mytilus</taxon>
    </lineage>
</organism>
<evidence type="ECO:0000313" key="2">
    <source>
        <dbReference type="Proteomes" id="UP000683360"/>
    </source>
</evidence>
<dbReference type="AlphaFoldDB" id="A0A8S3SAQ6"/>
<evidence type="ECO:0008006" key="3">
    <source>
        <dbReference type="Google" id="ProtNLM"/>
    </source>
</evidence>
<dbReference type="Proteomes" id="UP000683360">
    <property type="component" value="Unassembled WGS sequence"/>
</dbReference>
<comment type="caution">
    <text evidence="1">The sequence shown here is derived from an EMBL/GenBank/DDBJ whole genome shotgun (WGS) entry which is preliminary data.</text>
</comment>
<gene>
    <name evidence="1" type="ORF">MEDL_30122</name>
</gene>